<dbReference type="InterPro" id="IPR024409">
    <property type="entry name" value="DUF3833"/>
</dbReference>
<feature type="chain" id="PRO_5012324479" description="DUF3833 domain-containing protein" evidence="1">
    <location>
        <begin position="25"/>
        <end position="182"/>
    </location>
</feature>
<name>A0A1V3NIG2_9GAMM</name>
<dbReference type="Proteomes" id="UP000189462">
    <property type="component" value="Unassembled WGS sequence"/>
</dbReference>
<evidence type="ECO:0008006" key="4">
    <source>
        <dbReference type="Google" id="ProtNLM"/>
    </source>
</evidence>
<keyword evidence="3" id="KW-1185">Reference proteome</keyword>
<organism evidence="2 3">
    <name type="scientific">Thioalkalivibrio denitrificans</name>
    <dbReference type="NCBI Taxonomy" id="108003"/>
    <lineage>
        <taxon>Bacteria</taxon>
        <taxon>Pseudomonadati</taxon>
        <taxon>Pseudomonadota</taxon>
        <taxon>Gammaproteobacteria</taxon>
        <taxon>Chromatiales</taxon>
        <taxon>Ectothiorhodospiraceae</taxon>
        <taxon>Thioalkalivibrio</taxon>
    </lineage>
</organism>
<dbReference type="OrthoDB" id="5296954at2"/>
<feature type="signal peptide" evidence="1">
    <location>
        <begin position="1"/>
        <end position="24"/>
    </location>
</feature>
<keyword evidence="1" id="KW-0732">Signal</keyword>
<dbReference type="PROSITE" id="PS51257">
    <property type="entry name" value="PROKAR_LIPOPROTEIN"/>
    <property type="match status" value="1"/>
</dbReference>
<reference evidence="2 3" key="1">
    <citation type="submission" date="2017-02" db="EMBL/GenBank/DDBJ databases">
        <title>Genomic diversity within the haloalkaliphilic genus Thioalkalivibrio.</title>
        <authorList>
            <person name="Ahn A.-C."/>
            <person name="Meier-Kolthoff J."/>
            <person name="Overmars L."/>
            <person name="Richter M."/>
            <person name="Woyke T."/>
            <person name="Sorokin D.Y."/>
            <person name="Muyzer G."/>
        </authorList>
    </citation>
    <scope>NUCLEOTIDE SEQUENCE [LARGE SCALE GENOMIC DNA]</scope>
    <source>
        <strain evidence="2 3">ALJD</strain>
    </source>
</reference>
<accession>A0A1V3NIG2</accession>
<proteinExistence type="predicted"/>
<comment type="caution">
    <text evidence="2">The sequence shown here is derived from an EMBL/GenBank/DDBJ whole genome shotgun (WGS) entry which is preliminary data.</text>
</comment>
<evidence type="ECO:0000313" key="3">
    <source>
        <dbReference type="Proteomes" id="UP000189462"/>
    </source>
</evidence>
<dbReference type="Pfam" id="PF12915">
    <property type="entry name" value="DUF3833"/>
    <property type="match status" value="1"/>
</dbReference>
<evidence type="ECO:0000313" key="2">
    <source>
        <dbReference type="EMBL" id="OOG24546.1"/>
    </source>
</evidence>
<evidence type="ECO:0000256" key="1">
    <source>
        <dbReference type="SAM" id="SignalP"/>
    </source>
</evidence>
<dbReference type="AlphaFoldDB" id="A0A1V3NIG2"/>
<dbReference type="STRING" id="108003.B1C78_08565"/>
<gene>
    <name evidence="2" type="ORF">B1C78_08565</name>
</gene>
<sequence>MSRSIRRLLILLFLSTLVTGCAGMKPEDFRDTTPALDLEDYFTGQVRAWGIFQDRSGSIRRQFTVDILGYRDGDDLVLEEDFVYADGEQSRRVWRLTRIDEHHYEGRAEDVDGVARGVLYGQAFNFRYTLLLDVGERTWRVNFNDWMFMHEDGVLINRAEMRKFGIRLGEVTLFFRKEAQDT</sequence>
<protein>
    <recommendedName>
        <fullName evidence="4">DUF3833 domain-containing protein</fullName>
    </recommendedName>
</protein>
<dbReference type="EMBL" id="MVBK01000046">
    <property type="protein sequence ID" value="OOG24546.1"/>
    <property type="molecule type" value="Genomic_DNA"/>
</dbReference>